<dbReference type="Pfam" id="PF14091">
    <property type="entry name" value="DUF4269"/>
    <property type="match status" value="1"/>
</dbReference>
<sequence>MDFTNPDYLKTGNERQQQAYHAINQLAVFATLAPYNPVLTGTIPIGIDIPGSDLDIICEVYQPDAFIQDVKARFGYLPGFSVRQTVVQELPTVIINFCYQGWPFELFGQPLPATRQVAYRHMMIEHRILQLASPDFRLVIRQLKQAGMKTEPVFAHLLHLPNSPYDALLALAPFSDEQLFQLLSKNGYTA</sequence>
<dbReference type="AlphaFoldDB" id="A0AA49JKD3"/>
<protein>
    <submittedName>
        <fullName evidence="1">DUF4269 domain-containing protein</fullName>
    </submittedName>
</protein>
<name>A0AA49JKD3_9BACT</name>
<evidence type="ECO:0000313" key="1">
    <source>
        <dbReference type="EMBL" id="WKN40226.1"/>
    </source>
</evidence>
<reference evidence="1" key="2">
    <citation type="journal article" date="2024" name="Antonie Van Leeuwenhoek">
        <title>Roseihalotalea indica gen. nov., sp. nov., a halophilic Bacteroidetes from mesopelagic Southwest Indian Ocean with higher carbohydrate metabolic potential.</title>
        <authorList>
            <person name="Chen B."/>
            <person name="Zhang M."/>
            <person name="Lin D."/>
            <person name="Ye J."/>
            <person name="Tang K."/>
        </authorList>
    </citation>
    <scope>NUCLEOTIDE SEQUENCE</scope>
    <source>
        <strain evidence="1">TK19036</strain>
    </source>
</reference>
<organism evidence="1">
    <name type="scientific">Roseihalotalea indica</name>
    <dbReference type="NCBI Taxonomy" id="2867963"/>
    <lineage>
        <taxon>Bacteria</taxon>
        <taxon>Pseudomonadati</taxon>
        <taxon>Bacteroidota</taxon>
        <taxon>Cytophagia</taxon>
        <taxon>Cytophagales</taxon>
        <taxon>Catalimonadaceae</taxon>
        <taxon>Roseihalotalea</taxon>
    </lineage>
</organism>
<dbReference type="InterPro" id="IPR025365">
    <property type="entry name" value="DUF4269"/>
</dbReference>
<accession>A0AA49JKD3</accession>
<proteinExistence type="predicted"/>
<gene>
    <name evidence="1" type="ORF">K4G66_16150</name>
</gene>
<reference evidence="1" key="1">
    <citation type="journal article" date="2023" name="Comput. Struct. Biotechnol. J.">
        <title>Discovery of a novel marine Bacteroidetes with a rich repertoire of carbohydrate-active enzymes.</title>
        <authorList>
            <person name="Chen B."/>
            <person name="Liu G."/>
            <person name="Chen Q."/>
            <person name="Wang H."/>
            <person name="Liu L."/>
            <person name="Tang K."/>
        </authorList>
    </citation>
    <scope>NUCLEOTIDE SEQUENCE</scope>
    <source>
        <strain evidence="1">TK19036</strain>
    </source>
</reference>
<dbReference type="EMBL" id="CP120682">
    <property type="protein sequence ID" value="WKN40226.1"/>
    <property type="molecule type" value="Genomic_DNA"/>
</dbReference>